<dbReference type="SMART" id="SM00347">
    <property type="entry name" value="HTH_MARR"/>
    <property type="match status" value="1"/>
</dbReference>
<dbReference type="GO" id="GO:0003700">
    <property type="term" value="F:DNA-binding transcription factor activity"/>
    <property type="evidence" value="ECO:0007669"/>
    <property type="project" value="InterPro"/>
</dbReference>
<proteinExistence type="predicted"/>
<dbReference type="EMBL" id="BJZS01000028">
    <property type="protein sequence ID" value="GEO94861.1"/>
    <property type="molecule type" value="Genomic_DNA"/>
</dbReference>
<evidence type="ECO:0000313" key="3">
    <source>
        <dbReference type="Proteomes" id="UP000321103"/>
    </source>
</evidence>
<dbReference type="PROSITE" id="PS50995">
    <property type="entry name" value="HTH_MARR_2"/>
    <property type="match status" value="1"/>
</dbReference>
<evidence type="ECO:0000313" key="2">
    <source>
        <dbReference type="EMBL" id="GEO94861.1"/>
    </source>
</evidence>
<dbReference type="STRING" id="388357.GCA_001580365_01304"/>
<accession>A0A512IAZ0</accession>
<sequence>MRADLSVLDDALIRLRRLWSASRTRFVEDGATPVEMSSLLVVEACARGAAEGREVAVGDVARLADVTASTASRLVDRAEAAGLLRRAPSAVSARRTALELTPAGSALRERAVAARLSWLAGQLEDWDPADVALLGGLLARFADGLDPVDGAGGAPPAPGS</sequence>
<name>A0A512IAZ0_9MICC</name>
<gene>
    <name evidence="2" type="ORF">KTU01_09840</name>
</gene>
<dbReference type="PANTHER" id="PTHR33164">
    <property type="entry name" value="TRANSCRIPTIONAL REGULATOR, MARR FAMILY"/>
    <property type="match status" value="1"/>
</dbReference>
<dbReference type="InterPro" id="IPR036390">
    <property type="entry name" value="WH_DNA-bd_sf"/>
</dbReference>
<feature type="domain" description="HTH marR-type" evidence="1">
    <location>
        <begin position="1"/>
        <end position="143"/>
    </location>
</feature>
<dbReference type="Gene3D" id="1.10.10.10">
    <property type="entry name" value="Winged helix-like DNA-binding domain superfamily/Winged helix DNA-binding domain"/>
    <property type="match status" value="1"/>
</dbReference>
<dbReference type="InterPro" id="IPR036388">
    <property type="entry name" value="WH-like_DNA-bd_sf"/>
</dbReference>
<dbReference type="InterPro" id="IPR000835">
    <property type="entry name" value="HTH_MarR-typ"/>
</dbReference>
<reference evidence="2 3" key="1">
    <citation type="submission" date="2019-07" db="EMBL/GenBank/DDBJ databases">
        <title>Whole genome shotgun sequence of Kocuria turfanensis NBRC 107627.</title>
        <authorList>
            <person name="Hosoyama A."/>
            <person name="Uohara A."/>
            <person name="Ohji S."/>
            <person name="Ichikawa N."/>
        </authorList>
    </citation>
    <scope>NUCLEOTIDE SEQUENCE [LARGE SCALE GENOMIC DNA]</scope>
    <source>
        <strain evidence="2 3">NBRC 107627</strain>
    </source>
</reference>
<evidence type="ECO:0000259" key="1">
    <source>
        <dbReference type="PROSITE" id="PS50995"/>
    </source>
</evidence>
<dbReference type="Proteomes" id="UP000321103">
    <property type="component" value="Unassembled WGS sequence"/>
</dbReference>
<dbReference type="RefSeq" id="WP_062735067.1">
    <property type="nucleotide sequence ID" value="NZ_BJZS01000028.1"/>
</dbReference>
<organism evidence="2 3">
    <name type="scientific">Kocuria turfanensis</name>
    <dbReference type="NCBI Taxonomy" id="388357"/>
    <lineage>
        <taxon>Bacteria</taxon>
        <taxon>Bacillati</taxon>
        <taxon>Actinomycetota</taxon>
        <taxon>Actinomycetes</taxon>
        <taxon>Micrococcales</taxon>
        <taxon>Micrococcaceae</taxon>
        <taxon>Kocuria</taxon>
    </lineage>
</organism>
<comment type="caution">
    <text evidence="2">The sequence shown here is derived from an EMBL/GenBank/DDBJ whole genome shotgun (WGS) entry which is preliminary data.</text>
</comment>
<dbReference type="AlphaFoldDB" id="A0A512IAZ0"/>
<dbReference type="InterPro" id="IPR039422">
    <property type="entry name" value="MarR/SlyA-like"/>
</dbReference>
<dbReference type="SUPFAM" id="SSF46785">
    <property type="entry name" value="Winged helix' DNA-binding domain"/>
    <property type="match status" value="1"/>
</dbReference>
<dbReference type="Pfam" id="PF12802">
    <property type="entry name" value="MarR_2"/>
    <property type="match status" value="1"/>
</dbReference>
<dbReference type="PANTHER" id="PTHR33164:SF43">
    <property type="entry name" value="HTH-TYPE TRANSCRIPTIONAL REPRESSOR YETL"/>
    <property type="match status" value="1"/>
</dbReference>
<dbReference type="GO" id="GO:0006950">
    <property type="term" value="P:response to stress"/>
    <property type="evidence" value="ECO:0007669"/>
    <property type="project" value="TreeGrafter"/>
</dbReference>
<keyword evidence="3" id="KW-1185">Reference proteome</keyword>
<protein>
    <recommendedName>
        <fullName evidence="1">HTH marR-type domain-containing protein</fullName>
    </recommendedName>
</protein>